<evidence type="ECO:0008006" key="10">
    <source>
        <dbReference type="Google" id="ProtNLM"/>
    </source>
</evidence>
<comment type="similarity">
    <text evidence="2">Belongs to the outer membrane factor (OMF) (TC 1.B.17) family.</text>
</comment>
<reference evidence="8 9" key="1">
    <citation type="journal article" date="2014" name="Syst. Appl. Microbiol.">
        <title>Complete genomes of freshwater sulfur oxidizers Sulfuricella denitrificans skB26 and Sulfuritalea hydrogenivorans sk43H: genetic insights into the sulfur oxidation pathway of betaproteobacteria.</title>
        <authorList>
            <person name="Watanabe T."/>
            <person name="Kojima H."/>
            <person name="Fukui M."/>
        </authorList>
    </citation>
    <scope>NUCLEOTIDE SEQUENCE [LARGE SCALE GENOMIC DNA]</scope>
    <source>
        <strain evidence="8">DSM22779</strain>
    </source>
</reference>
<dbReference type="GO" id="GO:1990281">
    <property type="term" value="C:efflux pump complex"/>
    <property type="evidence" value="ECO:0007669"/>
    <property type="project" value="TreeGrafter"/>
</dbReference>
<organism evidence="8 9">
    <name type="scientific">Sulfuritalea hydrogenivorans sk43H</name>
    <dbReference type="NCBI Taxonomy" id="1223802"/>
    <lineage>
        <taxon>Bacteria</taxon>
        <taxon>Pseudomonadati</taxon>
        <taxon>Pseudomonadota</taxon>
        <taxon>Betaproteobacteria</taxon>
        <taxon>Nitrosomonadales</taxon>
        <taxon>Sterolibacteriaceae</taxon>
        <taxon>Sulfuritalea</taxon>
    </lineage>
</organism>
<dbReference type="EMBL" id="AP012547">
    <property type="protein sequence ID" value="BAO28423.1"/>
    <property type="molecule type" value="Genomic_DNA"/>
</dbReference>
<dbReference type="PANTHER" id="PTHR30026">
    <property type="entry name" value="OUTER MEMBRANE PROTEIN TOLC"/>
    <property type="match status" value="1"/>
</dbReference>
<evidence type="ECO:0000256" key="4">
    <source>
        <dbReference type="ARBA" id="ARBA00022452"/>
    </source>
</evidence>
<proteinExistence type="inferred from homology"/>
<evidence type="ECO:0000256" key="7">
    <source>
        <dbReference type="ARBA" id="ARBA00023237"/>
    </source>
</evidence>
<keyword evidence="6" id="KW-0472">Membrane</keyword>
<evidence type="ECO:0000313" key="9">
    <source>
        <dbReference type="Proteomes" id="UP000031637"/>
    </source>
</evidence>
<dbReference type="SUPFAM" id="SSF56954">
    <property type="entry name" value="Outer membrane efflux proteins (OEP)"/>
    <property type="match status" value="1"/>
</dbReference>
<accession>W0SFE6</accession>
<gene>
    <name evidence="8" type="ORF">SUTH_00609</name>
</gene>
<dbReference type="InterPro" id="IPR051906">
    <property type="entry name" value="TolC-like"/>
</dbReference>
<comment type="subcellular location">
    <subcellularLocation>
        <location evidence="1">Cell outer membrane</location>
    </subcellularLocation>
</comment>
<dbReference type="Pfam" id="PF02321">
    <property type="entry name" value="OEP"/>
    <property type="match status" value="1"/>
</dbReference>
<evidence type="ECO:0000256" key="2">
    <source>
        <dbReference type="ARBA" id="ARBA00007613"/>
    </source>
</evidence>
<dbReference type="Proteomes" id="UP000031637">
    <property type="component" value="Chromosome"/>
</dbReference>
<dbReference type="HOGENOM" id="CLU_045519_0_0_4"/>
<sequence>MALMLGQAALAADAGKPAGGLASALEQAWRLHPQAAALDARDAEARAARDIAGGLTPEPGAIAIGSRNDRWNRDRGQQEYEIELATPLWLPGQKAAHEDAAASQIDEVAAKRIALRWELAGELREAWWALAAARNARALAARRVETARALESDVRRRFRAGDLSRIDGNLAQSEVLAAEAELIEAEANRLQAEQLLRTLTGAGAPVDIGEEAPAPTGKAQLTAEANATMATHPLLAAAAAAARSARARATVAAESRRAAPELAFRAVRERGDFAEPYANSIGVRLKIPFSSGALVRRDTAAAQAEASQADAEMLRARTRVELETERARRALAAAGLQLAMAEERRTLAADNLRLAEKAFTLGESDLSALLRIRAAAYDTESFYDRQRVARAAAISRLQQALGVLP</sequence>
<dbReference type="Gene3D" id="1.20.1600.10">
    <property type="entry name" value="Outer membrane efflux proteins (OEP)"/>
    <property type="match status" value="1"/>
</dbReference>
<dbReference type="AlphaFoldDB" id="W0SFE6"/>
<evidence type="ECO:0000256" key="5">
    <source>
        <dbReference type="ARBA" id="ARBA00022692"/>
    </source>
</evidence>
<evidence type="ECO:0000256" key="3">
    <source>
        <dbReference type="ARBA" id="ARBA00022448"/>
    </source>
</evidence>
<keyword evidence="7" id="KW-0998">Cell outer membrane</keyword>
<name>W0SFE6_9PROT</name>
<dbReference type="InterPro" id="IPR003423">
    <property type="entry name" value="OMP_efflux"/>
</dbReference>
<protein>
    <recommendedName>
        <fullName evidence="10">Outer membrane efflux protein</fullName>
    </recommendedName>
</protein>
<keyword evidence="4" id="KW-1134">Transmembrane beta strand</keyword>
<dbReference type="GO" id="GO:0015562">
    <property type="term" value="F:efflux transmembrane transporter activity"/>
    <property type="evidence" value="ECO:0007669"/>
    <property type="project" value="InterPro"/>
</dbReference>
<keyword evidence="9" id="KW-1185">Reference proteome</keyword>
<keyword evidence="3" id="KW-0813">Transport</keyword>
<dbReference type="GO" id="GO:0015288">
    <property type="term" value="F:porin activity"/>
    <property type="evidence" value="ECO:0007669"/>
    <property type="project" value="TreeGrafter"/>
</dbReference>
<keyword evidence="5" id="KW-0812">Transmembrane</keyword>
<dbReference type="PANTHER" id="PTHR30026:SF21">
    <property type="entry name" value="SLR1270 PROTEIN"/>
    <property type="match status" value="1"/>
</dbReference>
<evidence type="ECO:0000256" key="1">
    <source>
        <dbReference type="ARBA" id="ARBA00004442"/>
    </source>
</evidence>
<dbReference type="STRING" id="1223802.SUTH_00609"/>
<evidence type="ECO:0000256" key="6">
    <source>
        <dbReference type="ARBA" id="ARBA00023136"/>
    </source>
</evidence>
<dbReference type="GO" id="GO:0009279">
    <property type="term" value="C:cell outer membrane"/>
    <property type="evidence" value="ECO:0007669"/>
    <property type="project" value="UniProtKB-SubCell"/>
</dbReference>
<dbReference type="KEGG" id="shd:SUTH_00609"/>
<evidence type="ECO:0000313" key="8">
    <source>
        <dbReference type="EMBL" id="BAO28423.1"/>
    </source>
</evidence>